<dbReference type="InParanoid" id="U2FMX6"/>
<reference evidence="6 7" key="1">
    <citation type="journal article" date="2011" name="J. Bacteriol.">
        <title>Genome sequence of Haloplasma contractile, an unusual contractile bacterium from a deep-sea anoxic brine lake.</title>
        <authorList>
            <person name="Antunes A."/>
            <person name="Alam I."/>
            <person name="El Dorry H."/>
            <person name="Siam R."/>
            <person name="Robertson A."/>
            <person name="Bajic V.B."/>
            <person name="Stingl U."/>
        </authorList>
    </citation>
    <scope>NUCLEOTIDE SEQUENCE [LARGE SCALE GENOMIC DNA]</scope>
    <source>
        <strain evidence="6 7">SSD-17B</strain>
    </source>
</reference>
<evidence type="ECO:0000313" key="6">
    <source>
        <dbReference type="EMBL" id="ERJ12494.1"/>
    </source>
</evidence>
<evidence type="ECO:0000259" key="5">
    <source>
        <dbReference type="PROSITE" id="PS50893"/>
    </source>
</evidence>
<name>U2FMX6_9MOLU</name>
<evidence type="ECO:0000256" key="2">
    <source>
        <dbReference type="ARBA" id="ARBA00022448"/>
    </source>
</evidence>
<dbReference type="OrthoDB" id="9791546at2"/>
<evidence type="ECO:0000256" key="1">
    <source>
        <dbReference type="ARBA" id="ARBA00005417"/>
    </source>
</evidence>
<keyword evidence="6" id="KW-0378">Hydrolase</keyword>
<dbReference type="PROSITE" id="PS00211">
    <property type="entry name" value="ABC_TRANSPORTER_1"/>
    <property type="match status" value="1"/>
</dbReference>
<keyword evidence="2" id="KW-0813">Transport</keyword>
<dbReference type="GO" id="GO:0005524">
    <property type="term" value="F:ATP binding"/>
    <property type="evidence" value="ECO:0007669"/>
    <property type="project" value="UniProtKB-KW"/>
</dbReference>
<dbReference type="CDD" id="cd03255">
    <property type="entry name" value="ABC_MJ0796_LolCDE_FtsE"/>
    <property type="match status" value="1"/>
</dbReference>
<dbReference type="FunFam" id="3.40.50.300:FF:000032">
    <property type="entry name" value="Export ABC transporter ATP-binding protein"/>
    <property type="match status" value="1"/>
</dbReference>
<dbReference type="RefSeq" id="WP_008824927.1">
    <property type="nucleotide sequence ID" value="NZ_AFNU02000004.1"/>
</dbReference>
<dbReference type="PROSITE" id="PS50893">
    <property type="entry name" value="ABC_TRANSPORTER_2"/>
    <property type="match status" value="1"/>
</dbReference>
<dbReference type="PANTHER" id="PTHR42798">
    <property type="entry name" value="LIPOPROTEIN-RELEASING SYSTEM ATP-BINDING PROTEIN LOLD"/>
    <property type="match status" value="1"/>
</dbReference>
<protein>
    <submittedName>
        <fullName evidence="6">Lipoprotein-releasing system ATP-binding protein</fullName>
        <ecNumber evidence="6">3.6.3.-</ecNumber>
    </submittedName>
</protein>
<comment type="caution">
    <text evidence="6">The sequence shown here is derived from an EMBL/GenBank/DDBJ whole genome shotgun (WGS) entry which is preliminary data.</text>
</comment>
<dbReference type="SMART" id="SM00382">
    <property type="entry name" value="AAA"/>
    <property type="match status" value="1"/>
</dbReference>
<keyword evidence="3" id="KW-0547">Nucleotide-binding</keyword>
<evidence type="ECO:0000256" key="3">
    <source>
        <dbReference type="ARBA" id="ARBA00022741"/>
    </source>
</evidence>
<keyword evidence="4 6" id="KW-0067">ATP-binding</keyword>
<reference evidence="6 7" key="2">
    <citation type="journal article" date="2013" name="PLoS ONE">
        <title>INDIGO - INtegrated Data Warehouse of MIcrobial GenOmes with Examples from the Red Sea Extremophiles.</title>
        <authorList>
            <person name="Alam I."/>
            <person name="Antunes A."/>
            <person name="Kamau A.A."/>
            <person name="Ba Alawi W."/>
            <person name="Kalkatawi M."/>
            <person name="Stingl U."/>
            <person name="Bajic V.B."/>
        </authorList>
    </citation>
    <scope>NUCLEOTIDE SEQUENCE [LARGE SCALE GENOMIC DNA]</scope>
    <source>
        <strain evidence="6 7">SSD-17B</strain>
    </source>
</reference>
<dbReference type="EMBL" id="AFNU02000004">
    <property type="protein sequence ID" value="ERJ12494.1"/>
    <property type="molecule type" value="Genomic_DNA"/>
</dbReference>
<dbReference type="InterPro" id="IPR003439">
    <property type="entry name" value="ABC_transporter-like_ATP-bd"/>
</dbReference>
<organism evidence="6 7">
    <name type="scientific">Haloplasma contractile SSD-17B</name>
    <dbReference type="NCBI Taxonomy" id="1033810"/>
    <lineage>
        <taxon>Bacteria</taxon>
        <taxon>Bacillati</taxon>
        <taxon>Mycoplasmatota</taxon>
        <taxon>Mollicutes</taxon>
        <taxon>Haloplasmatales</taxon>
        <taxon>Haloplasmataceae</taxon>
        <taxon>Haloplasma</taxon>
    </lineage>
</organism>
<dbReference type="Proteomes" id="UP000005707">
    <property type="component" value="Unassembled WGS sequence"/>
</dbReference>
<sequence length="233" mass="25840">MSIKVEQVKKTYVTGEVKTHALRGIDLKIKEGELVVILGPSGSGKSTLLNVISGLDTVTEGTIRVNNQEITSYNEKKLTSFRRNKLGFIFQSYNLLPNLTTYENVEVGEYLSKSPLSINDILNQVGLKSEKNKFPYQMSGGQQQRVSIARAVVKNPSILFCDEPTGSLDEDTGKQVLKVLQDLNNELGTTIIIVTHNIAIKDIADRVIKMRSGEIDEIITNDQKIDAKEVSWG</sequence>
<dbReference type="GO" id="GO:0016887">
    <property type="term" value="F:ATP hydrolysis activity"/>
    <property type="evidence" value="ECO:0007669"/>
    <property type="project" value="InterPro"/>
</dbReference>
<feature type="domain" description="ABC transporter" evidence="5">
    <location>
        <begin position="3"/>
        <end position="233"/>
    </location>
</feature>
<dbReference type="GO" id="GO:0098796">
    <property type="term" value="C:membrane protein complex"/>
    <property type="evidence" value="ECO:0007669"/>
    <property type="project" value="UniProtKB-ARBA"/>
</dbReference>
<dbReference type="Gene3D" id="3.40.50.300">
    <property type="entry name" value="P-loop containing nucleotide triphosphate hydrolases"/>
    <property type="match status" value="1"/>
</dbReference>
<keyword evidence="7" id="KW-1185">Reference proteome</keyword>
<dbReference type="FunCoup" id="U2FMX6">
    <property type="interactions" value="91"/>
</dbReference>
<dbReference type="EC" id="3.6.3.-" evidence="6"/>
<dbReference type="InterPro" id="IPR027417">
    <property type="entry name" value="P-loop_NTPase"/>
</dbReference>
<dbReference type="Pfam" id="PF00005">
    <property type="entry name" value="ABC_tran"/>
    <property type="match status" value="1"/>
</dbReference>
<dbReference type="STRING" id="1033810.HLPCO_001480"/>
<dbReference type="InterPro" id="IPR017871">
    <property type="entry name" value="ABC_transporter-like_CS"/>
</dbReference>
<comment type="similarity">
    <text evidence="1">Belongs to the ABC transporter superfamily.</text>
</comment>
<evidence type="ECO:0000313" key="7">
    <source>
        <dbReference type="Proteomes" id="UP000005707"/>
    </source>
</evidence>
<dbReference type="AlphaFoldDB" id="U2FMX6"/>
<accession>U2FMX6</accession>
<gene>
    <name evidence="6" type="ORF">HLPCO_001480</name>
</gene>
<keyword evidence="6" id="KW-0449">Lipoprotein</keyword>
<dbReference type="InterPro" id="IPR017911">
    <property type="entry name" value="MacB-like_ATP-bd"/>
</dbReference>
<dbReference type="PANTHER" id="PTHR42798:SF2">
    <property type="entry name" value="ABC TRANSPORTER ATP-BINDING PROTEIN MG467-RELATED"/>
    <property type="match status" value="1"/>
</dbReference>
<dbReference type="SUPFAM" id="SSF52540">
    <property type="entry name" value="P-loop containing nucleoside triphosphate hydrolases"/>
    <property type="match status" value="1"/>
</dbReference>
<dbReference type="eggNOG" id="COG1136">
    <property type="taxonomic scope" value="Bacteria"/>
</dbReference>
<dbReference type="InterPro" id="IPR003593">
    <property type="entry name" value="AAA+_ATPase"/>
</dbReference>
<proteinExistence type="inferred from homology"/>
<evidence type="ECO:0000256" key="4">
    <source>
        <dbReference type="ARBA" id="ARBA00022840"/>
    </source>
</evidence>
<dbReference type="GO" id="GO:0022857">
    <property type="term" value="F:transmembrane transporter activity"/>
    <property type="evidence" value="ECO:0007669"/>
    <property type="project" value="UniProtKB-ARBA"/>
</dbReference>